<evidence type="ECO:0000256" key="3">
    <source>
        <dbReference type="ARBA" id="ARBA00023015"/>
    </source>
</evidence>
<dbReference type="SUPFAM" id="SSF52172">
    <property type="entry name" value="CheY-like"/>
    <property type="match status" value="1"/>
</dbReference>
<dbReference type="InterPro" id="IPR012074">
    <property type="entry name" value="GAF_ANTAR"/>
</dbReference>
<gene>
    <name evidence="7" type="ORF">SAMN05661093_10533</name>
</gene>
<dbReference type="AlphaFoldDB" id="A0A1W2FZ84"/>
<evidence type="ECO:0000256" key="5">
    <source>
        <dbReference type="SAM" id="MobiDB-lite"/>
    </source>
</evidence>
<evidence type="ECO:0000313" key="7">
    <source>
        <dbReference type="EMBL" id="SMD26946.1"/>
    </source>
</evidence>
<feature type="region of interest" description="Disordered" evidence="5">
    <location>
        <begin position="233"/>
        <end position="252"/>
    </location>
</feature>
<name>A0A1W2FZ84_KIBAR</name>
<keyword evidence="3" id="KW-0805">Transcription regulation</keyword>
<keyword evidence="1" id="KW-0808">Transferase</keyword>
<evidence type="ECO:0000256" key="4">
    <source>
        <dbReference type="ARBA" id="ARBA00023163"/>
    </source>
</evidence>
<dbReference type="Gene3D" id="1.10.10.10">
    <property type="entry name" value="Winged helix-like DNA-binding domain superfamily/Winged helix DNA-binding domain"/>
    <property type="match status" value="1"/>
</dbReference>
<dbReference type="SUPFAM" id="SSF55781">
    <property type="entry name" value="GAF domain-like"/>
    <property type="match status" value="1"/>
</dbReference>
<dbReference type="InterPro" id="IPR011006">
    <property type="entry name" value="CheY-like_superfamily"/>
</dbReference>
<dbReference type="InterPro" id="IPR005561">
    <property type="entry name" value="ANTAR"/>
</dbReference>
<dbReference type="SMART" id="SM00065">
    <property type="entry name" value="GAF"/>
    <property type="match status" value="1"/>
</dbReference>
<dbReference type="OrthoDB" id="3683444at2"/>
<dbReference type="PIRSF" id="PIRSF036625">
    <property type="entry name" value="GAF_ANTAR"/>
    <property type="match status" value="1"/>
</dbReference>
<dbReference type="Pfam" id="PF03861">
    <property type="entry name" value="ANTAR"/>
    <property type="match status" value="1"/>
</dbReference>
<sequence>MTSREQLLAATFVDLADTLVAGFDVVDFLHTLATRSVQLLDVDAAGIMLADQHGGLRVMASSTEEARLLELYELQNDEGPCLDCYRSGAPVVRDDLSAMYSVWPSFTEQLRQLGFHSAQALPMRLRDETIGALNLFRIQPGGLSEADLGIGQAMADVATVGLIQERAIAASEQLATHLQVALTSRVQLEQAKGVLAQRTGLPMDETFEVMRAYARSHNRRLSDVATQIIDGSLRDDQLRKRPSTKPSSSRLT</sequence>
<dbReference type="Gene3D" id="3.30.450.40">
    <property type="match status" value="1"/>
</dbReference>
<dbReference type="RefSeq" id="WP_084434586.1">
    <property type="nucleotide sequence ID" value="NZ_FWXV01000018.1"/>
</dbReference>
<dbReference type="InterPro" id="IPR003018">
    <property type="entry name" value="GAF"/>
</dbReference>
<dbReference type="InterPro" id="IPR036388">
    <property type="entry name" value="WH-like_DNA-bd_sf"/>
</dbReference>
<dbReference type="InterPro" id="IPR029016">
    <property type="entry name" value="GAF-like_dom_sf"/>
</dbReference>
<keyword evidence="4" id="KW-0804">Transcription</keyword>
<feature type="domain" description="ANTAR" evidence="6">
    <location>
        <begin position="168"/>
        <end position="229"/>
    </location>
</feature>
<dbReference type="GO" id="GO:0016301">
    <property type="term" value="F:kinase activity"/>
    <property type="evidence" value="ECO:0007669"/>
    <property type="project" value="UniProtKB-KW"/>
</dbReference>
<organism evidence="7 8">
    <name type="scientific">Kibdelosporangium aridum</name>
    <dbReference type="NCBI Taxonomy" id="2030"/>
    <lineage>
        <taxon>Bacteria</taxon>
        <taxon>Bacillati</taxon>
        <taxon>Actinomycetota</taxon>
        <taxon>Actinomycetes</taxon>
        <taxon>Pseudonocardiales</taxon>
        <taxon>Pseudonocardiaceae</taxon>
        <taxon>Kibdelosporangium</taxon>
    </lineage>
</organism>
<protein>
    <submittedName>
        <fullName evidence="7">GAF domain-containing protein</fullName>
    </submittedName>
</protein>
<dbReference type="Pfam" id="PF13185">
    <property type="entry name" value="GAF_2"/>
    <property type="match status" value="1"/>
</dbReference>
<dbReference type="SMART" id="SM01012">
    <property type="entry name" value="ANTAR"/>
    <property type="match status" value="1"/>
</dbReference>
<dbReference type="PROSITE" id="PS50921">
    <property type="entry name" value="ANTAR"/>
    <property type="match status" value="1"/>
</dbReference>
<evidence type="ECO:0000256" key="2">
    <source>
        <dbReference type="ARBA" id="ARBA00022777"/>
    </source>
</evidence>
<keyword evidence="8" id="KW-1185">Reference proteome</keyword>
<evidence type="ECO:0000256" key="1">
    <source>
        <dbReference type="ARBA" id="ARBA00022679"/>
    </source>
</evidence>
<evidence type="ECO:0000313" key="8">
    <source>
        <dbReference type="Proteomes" id="UP000192674"/>
    </source>
</evidence>
<accession>A0A1W2FZ84</accession>
<reference evidence="7 8" key="1">
    <citation type="submission" date="2017-04" db="EMBL/GenBank/DDBJ databases">
        <authorList>
            <person name="Afonso C.L."/>
            <person name="Miller P.J."/>
            <person name="Scott M.A."/>
            <person name="Spackman E."/>
            <person name="Goraichik I."/>
            <person name="Dimitrov K.M."/>
            <person name="Suarez D.L."/>
            <person name="Swayne D.E."/>
        </authorList>
    </citation>
    <scope>NUCLEOTIDE SEQUENCE [LARGE SCALE GENOMIC DNA]</scope>
    <source>
        <strain evidence="7 8">DSM 43828</strain>
    </source>
</reference>
<dbReference type="GO" id="GO:0003723">
    <property type="term" value="F:RNA binding"/>
    <property type="evidence" value="ECO:0007669"/>
    <property type="project" value="InterPro"/>
</dbReference>
<proteinExistence type="predicted"/>
<evidence type="ECO:0000259" key="6">
    <source>
        <dbReference type="PROSITE" id="PS50921"/>
    </source>
</evidence>
<dbReference type="EMBL" id="FWXV01000018">
    <property type="protein sequence ID" value="SMD26946.1"/>
    <property type="molecule type" value="Genomic_DNA"/>
</dbReference>
<dbReference type="Proteomes" id="UP000192674">
    <property type="component" value="Unassembled WGS sequence"/>
</dbReference>
<keyword evidence="2" id="KW-0418">Kinase</keyword>